<feature type="transmembrane region" description="Helical" evidence="1">
    <location>
        <begin position="142"/>
        <end position="164"/>
    </location>
</feature>
<evidence type="ECO:0000259" key="2">
    <source>
        <dbReference type="Pfam" id="PF01757"/>
    </source>
</evidence>
<dbReference type="GO" id="GO:0016020">
    <property type="term" value="C:membrane"/>
    <property type="evidence" value="ECO:0007669"/>
    <property type="project" value="TreeGrafter"/>
</dbReference>
<keyword evidence="5" id="KW-1185">Reference proteome</keyword>
<evidence type="ECO:0000313" key="5">
    <source>
        <dbReference type="Proteomes" id="UP000596092"/>
    </source>
</evidence>
<dbReference type="Pfam" id="PF19040">
    <property type="entry name" value="SGNH"/>
    <property type="match status" value="1"/>
</dbReference>
<dbReference type="EMBL" id="CP054140">
    <property type="protein sequence ID" value="QQG64542.1"/>
    <property type="molecule type" value="Genomic_DNA"/>
</dbReference>
<dbReference type="GO" id="GO:0016747">
    <property type="term" value="F:acyltransferase activity, transferring groups other than amino-acyl groups"/>
    <property type="evidence" value="ECO:0007669"/>
    <property type="project" value="InterPro"/>
</dbReference>
<proteinExistence type="predicted"/>
<feature type="transmembrane region" description="Helical" evidence="1">
    <location>
        <begin position="203"/>
        <end position="221"/>
    </location>
</feature>
<dbReference type="Pfam" id="PF01757">
    <property type="entry name" value="Acyl_transf_3"/>
    <property type="match status" value="1"/>
</dbReference>
<name>A0A7T5VAX8_9BACT</name>
<feature type="domain" description="SGNH" evidence="3">
    <location>
        <begin position="441"/>
        <end position="661"/>
    </location>
</feature>
<dbReference type="GO" id="GO:0009103">
    <property type="term" value="P:lipopolysaccharide biosynthetic process"/>
    <property type="evidence" value="ECO:0007669"/>
    <property type="project" value="TreeGrafter"/>
</dbReference>
<feature type="transmembrane region" description="Helical" evidence="1">
    <location>
        <begin position="375"/>
        <end position="395"/>
    </location>
</feature>
<dbReference type="KEGG" id="dog:HP555_01055"/>
<keyword evidence="4" id="KW-0808">Transferase</keyword>
<organism evidence="4 5">
    <name type="scientific">Desulfobulbus oligotrophicus</name>
    <dbReference type="NCBI Taxonomy" id="1909699"/>
    <lineage>
        <taxon>Bacteria</taxon>
        <taxon>Pseudomonadati</taxon>
        <taxon>Thermodesulfobacteriota</taxon>
        <taxon>Desulfobulbia</taxon>
        <taxon>Desulfobulbales</taxon>
        <taxon>Desulfobulbaceae</taxon>
        <taxon>Desulfobulbus</taxon>
    </lineage>
</organism>
<gene>
    <name evidence="4" type="ORF">HP555_01055</name>
</gene>
<feature type="transmembrane region" description="Helical" evidence="1">
    <location>
        <begin position="346"/>
        <end position="363"/>
    </location>
</feature>
<dbReference type="InterPro" id="IPR050879">
    <property type="entry name" value="Acyltransferase_3"/>
</dbReference>
<feature type="transmembrane region" description="Helical" evidence="1">
    <location>
        <begin position="171"/>
        <end position="191"/>
    </location>
</feature>
<evidence type="ECO:0000256" key="1">
    <source>
        <dbReference type="SAM" id="Phobius"/>
    </source>
</evidence>
<feature type="transmembrane region" description="Helical" evidence="1">
    <location>
        <begin position="252"/>
        <end position="271"/>
    </location>
</feature>
<dbReference type="PANTHER" id="PTHR23028">
    <property type="entry name" value="ACETYLTRANSFERASE"/>
    <property type="match status" value="1"/>
</dbReference>
<keyword evidence="1" id="KW-0472">Membrane</keyword>
<feature type="transmembrane region" description="Helical" evidence="1">
    <location>
        <begin position="82"/>
        <end position="101"/>
    </location>
</feature>
<dbReference type="InterPro" id="IPR043968">
    <property type="entry name" value="SGNH"/>
</dbReference>
<sequence>MSSSPVRLSSPTYRPDIDGLRAVAVIPVVLFHAFPDCLRGGFIGVDIFFVISGFLISTILFENLTRGTFSFTEFYARRIKRIFPALLLVLLFCCLIGWFVLLADEYKRLGRHVAAGAGFVSNFVLWKEAGYFDTSAETKPLLHLWSLAIEEQFYIIWPLLLRLFWKRKKSVVALTAVVVAVSFTANMLGIYRDMSFAFFSPITRFWELLAGGVLAWYTLFVKQSPAGGQTALYPTEVSGSAAVSMRPDSRVVAHWLSLLGFALLVYGFTSIHKDDNFPGLLAVIPVAGAVLLIAAGPGAWVNRTILANPLAVWVGLISFPLYLWHWPLLSFARVIEGEIPRLSTRLTMVVLAVVLSWLTYRFVEQRVRFGRPAAGKTPALVVLMVLFGCIGISTAQNSGWPFRSINILNKEIGQVQQYNWNKDYRRGTCFLDATLETSDAYADVCTSVSTPGRPVVMLWGDSHAAALYKGLAVQAERLAFNLSQLTASGCPPIFDCTVTNSQHCTELNAYARQKIQEVRPDILIMAGYWSLYDGTDKWDQLDMGMLAQTLAVVKEIGIEKIIVVGHLPTYTVNQTDMLRKRFQGDTVNTRTYRHFKKTAIDVNADIARIARQEGVQFINPLDFLCNSQGCMLSLANDAIVPLAFDYGHLTPEGSTYLVAQFFKDNLIGLADVVRGEATDR</sequence>
<keyword evidence="1" id="KW-1133">Transmembrane helix</keyword>
<evidence type="ECO:0000313" key="4">
    <source>
        <dbReference type="EMBL" id="QQG64542.1"/>
    </source>
</evidence>
<feature type="transmembrane region" description="Helical" evidence="1">
    <location>
        <begin position="41"/>
        <end position="61"/>
    </location>
</feature>
<feature type="domain" description="Acyltransferase 3" evidence="2">
    <location>
        <begin position="16"/>
        <end position="361"/>
    </location>
</feature>
<dbReference type="RefSeq" id="WP_199263375.1">
    <property type="nucleotide sequence ID" value="NZ_CP054140.1"/>
</dbReference>
<evidence type="ECO:0000259" key="3">
    <source>
        <dbReference type="Pfam" id="PF19040"/>
    </source>
</evidence>
<keyword evidence="4" id="KW-0012">Acyltransferase</keyword>
<reference evidence="4 5" key="1">
    <citation type="submission" date="2020-05" db="EMBL/GenBank/DDBJ databases">
        <title>Complete genome of Desulfobulbus oligotrophicus.</title>
        <authorList>
            <person name="Podar M."/>
        </authorList>
    </citation>
    <scope>NUCLEOTIDE SEQUENCE [LARGE SCALE GENOMIC DNA]</scope>
    <source>
        <strain evidence="4 5">Prop6</strain>
    </source>
</reference>
<dbReference type="PANTHER" id="PTHR23028:SF53">
    <property type="entry name" value="ACYL_TRANSF_3 DOMAIN-CONTAINING PROTEIN"/>
    <property type="match status" value="1"/>
</dbReference>
<feature type="transmembrane region" description="Helical" evidence="1">
    <location>
        <begin position="306"/>
        <end position="326"/>
    </location>
</feature>
<feature type="transmembrane region" description="Helical" evidence="1">
    <location>
        <begin position="277"/>
        <end position="294"/>
    </location>
</feature>
<keyword evidence="1" id="KW-0812">Transmembrane</keyword>
<dbReference type="AlphaFoldDB" id="A0A7T5VAX8"/>
<protein>
    <submittedName>
        <fullName evidence="4">Acyltransferase</fullName>
    </submittedName>
</protein>
<dbReference type="Proteomes" id="UP000596092">
    <property type="component" value="Chromosome"/>
</dbReference>
<dbReference type="InterPro" id="IPR002656">
    <property type="entry name" value="Acyl_transf_3_dom"/>
</dbReference>
<accession>A0A7T5VAX8</accession>